<dbReference type="RefSeq" id="WP_090047623.1">
    <property type="nucleotide sequence ID" value="NZ_FNCC01000003.1"/>
</dbReference>
<dbReference type="GO" id="GO:0004674">
    <property type="term" value="F:protein serine/threonine kinase activity"/>
    <property type="evidence" value="ECO:0007669"/>
    <property type="project" value="UniProtKB-KW"/>
</dbReference>
<accession>A0A1G7P6T2</accession>
<organism evidence="3 4">
    <name type="scientific">Lentzea fradiae</name>
    <dbReference type="NCBI Taxonomy" id="200378"/>
    <lineage>
        <taxon>Bacteria</taxon>
        <taxon>Bacillati</taxon>
        <taxon>Actinomycetota</taxon>
        <taxon>Actinomycetes</taxon>
        <taxon>Pseudonocardiales</taxon>
        <taxon>Pseudonocardiaceae</taxon>
        <taxon>Lentzea</taxon>
    </lineage>
</organism>
<sequence length="132" mass="14709">MARDQAAETGGTAADLPLGRHRPSLAAVRRWVRLELAREDTDAVADVLLVVNELVSNAYRYTSEPSFLRVVVERSKIRIEIAHDARAHPPLRKVSRPQRGYGLVLVARLSERWGVDRAHGGTVVWAVLPRVT</sequence>
<dbReference type="OrthoDB" id="4326936at2"/>
<dbReference type="STRING" id="200378.SAMN05216553_103436"/>
<feature type="domain" description="Histidine kinase/HSP90-like ATPase" evidence="2">
    <location>
        <begin position="25"/>
        <end position="127"/>
    </location>
</feature>
<gene>
    <name evidence="3" type="ORF">SAMN05216553_103436</name>
</gene>
<dbReference type="EMBL" id="FNCC01000003">
    <property type="protein sequence ID" value="SDF81995.1"/>
    <property type="molecule type" value="Genomic_DNA"/>
</dbReference>
<dbReference type="CDD" id="cd16936">
    <property type="entry name" value="HATPase_RsbW-like"/>
    <property type="match status" value="1"/>
</dbReference>
<dbReference type="Pfam" id="PF13581">
    <property type="entry name" value="HATPase_c_2"/>
    <property type="match status" value="1"/>
</dbReference>
<proteinExistence type="predicted"/>
<dbReference type="SUPFAM" id="SSF55874">
    <property type="entry name" value="ATPase domain of HSP90 chaperone/DNA topoisomerase II/histidine kinase"/>
    <property type="match status" value="1"/>
</dbReference>
<keyword evidence="1" id="KW-0723">Serine/threonine-protein kinase</keyword>
<dbReference type="AlphaFoldDB" id="A0A1G7P6T2"/>
<dbReference type="InterPro" id="IPR003594">
    <property type="entry name" value="HATPase_dom"/>
</dbReference>
<protein>
    <submittedName>
        <fullName evidence="3">Histidine kinase-like ATPase domain-containing protein</fullName>
    </submittedName>
</protein>
<name>A0A1G7P6T2_9PSEU</name>
<dbReference type="PANTHER" id="PTHR35526:SF3">
    <property type="entry name" value="ANTI-SIGMA-F FACTOR RSBW"/>
    <property type="match status" value="1"/>
</dbReference>
<evidence type="ECO:0000256" key="1">
    <source>
        <dbReference type="ARBA" id="ARBA00022527"/>
    </source>
</evidence>
<evidence type="ECO:0000259" key="2">
    <source>
        <dbReference type="Pfam" id="PF13581"/>
    </source>
</evidence>
<reference evidence="4" key="1">
    <citation type="submission" date="2016-10" db="EMBL/GenBank/DDBJ databases">
        <authorList>
            <person name="Varghese N."/>
            <person name="Submissions S."/>
        </authorList>
    </citation>
    <scope>NUCLEOTIDE SEQUENCE [LARGE SCALE GENOMIC DNA]</scope>
    <source>
        <strain evidence="4">CGMCC 4.3506</strain>
    </source>
</reference>
<dbReference type="Proteomes" id="UP000199623">
    <property type="component" value="Unassembled WGS sequence"/>
</dbReference>
<evidence type="ECO:0000313" key="3">
    <source>
        <dbReference type="EMBL" id="SDF81995.1"/>
    </source>
</evidence>
<keyword evidence="3" id="KW-0808">Transferase</keyword>
<dbReference type="PANTHER" id="PTHR35526">
    <property type="entry name" value="ANTI-SIGMA-F FACTOR RSBW-RELATED"/>
    <property type="match status" value="1"/>
</dbReference>
<dbReference type="Gene3D" id="3.30.565.10">
    <property type="entry name" value="Histidine kinase-like ATPase, C-terminal domain"/>
    <property type="match status" value="1"/>
</dbReference>
<dbReference type="InterPro" id="IPR050267">
    <property type="entry name" value="Anti-sigma-factor_SerPK"/>
</dbReference>
<keyword evidence="3" id="KW-0418">Kinase</keyword>
<keyword evidence="4" id="KW-1185">Reference proteome</keyword>
<evidence type="ECO:0000313" key="4">
    <source>
        <dbReference type="Proteomes" id="UP000199623"/>
    </source>
</evidence>
<dbReference type="InterPro" id="IPR036890">
    <property type="entry name" value="HATPase_C_sf"/>
</dbReference>